<feature type="transmembrane region" description="Helical" evidence="1">
    <location>
        <begin position="190"/>
        <end position="212"/>
    </location>
</feature>
<reference evidence="2 3" key="1">
    <citation type="submission" date="2014-04" db="EMBL/GenBank/DDBJ databases">
        <authorList>
            <consortium name="DOE Joint Genome Institute"/>
            <person name="Kuo A."/>
            <person name="Kohler A."/>
            <person name="Costa M.D."/>
            <person name="Nagy L.G."/>
            <person name="Floudas D."/>
            <person name="Copeland A."/>
            <person name="Barry K.W."/>
            <person name="Cichocki N."/>
            <person name="Veneault-Fourrey C."/>
            <person name="LaButti K."/>
            <person name="Lindquist E.A."/>
            <person name="Lipzen A."/>
            <person name="Lundell T."/>
            <person name="Morin E."/>
            <person name="Murat C."/>
            <person name="Sun H."/>
            <person name="Tunlid A."/>
            <person name="Henrissat B."/>
            <person name="Grigoriev I.V."/>
            <person name="Hibbett D.S."/>
            <person name="Martin F."/>
            <person name="Nordberg H.P."/>
            <person name="Cantor M.N."/>
            <person name="Hua S.X."/>
        </authorList>
    </citation>
    <scope>NUCLEOTIDE SEQUENCE [LARGE SCALE GENOMIC DNA]</scope>
    <source>
        <strain evidence="2 3">441</strain>
    </source>
</reference>
<name>A0A0C9ZM28_9AGAM</name>
<keyword evidence="3" id="KW-1185">Reference proteome</keyword>
<accession>A0A0C9ZM28</accession>
<reference evidence="3" key="2">
    <citation type="submission" date="2015-01" db="EMBL/GenBank/DDBJ databases">
        <title>Evolutionary Origins and Diversification of the Mycorrhizal Mutualists.</title>
        <authorList>
            <consortium name="DOE Joint Genome Institute"/>
            <consortium name="Mycorrhizal Genomics Consortium"/>
            <person name="Kohler A."/>
            <person name="Kuo A."/>
            <person name="Nagy L.G."/>
            <person name="Floudas D."/>
            <person name="Copeland A."/>
            <person name="Barry K.W."/>
            <person name="Cichocki N."/>
            <person name="Veneault-Fourrey C."/>
            <person name="LaButti K."/>
            <person name="Lindquist E.A."/>
            <person name="Lipzen A."/>
            <person name="Lundell T."/>
            <person name="Morin E."/>
            <person name="Murat C."/>
            <person name="Riley R."/>
            <person name="Ohm R."/>
            <person name="Sun H."/>
            <person name="Tunlid A."/>
            <person name="Henrissat B."/>
            <person name="Grigoriev I.V."/>
            <person name="Hibbett D.S."/>
            <person name="Martin F."/>
        </authorList>
    </citation>
    <scope>NUCLEOTIDE SEQUENCE [LARGE SCALE GENOMIC DNA]</scope>
    <source>
        <strain evidence="3">441</strain>
    </source>
</reference>
<protein>
    <submittedName>
        <fullName evidence="2">Uncharacterized protein</fullName>
    </submittedName>
</protein>
<gene>
    <name evidence="2" type="ORF">PISMIDRAFT_215823</name>
</gene>
<dbReference type="Proteomes" id="UP000054018">
    <property type="component" value="Unassembled WGS sequence"/>
</dbReference>
<dbReference type="HOGENOM" id="CLU_598667_0_0_1"/>
<evidence type="ECO:0000256" key="1">
    <source>
        <dbReference type="SAM" id="Phobius"/>
    </source>
</evidence>
<organism evidence="2 3">
    <name type="scientific">Pisolithus microcarpus 441</name>
    <dbReference type="NCBI Taxonomy" id="765257"/>
    <lineage>
        <taxon>Eukaryota</taxon>
        <taxon>Fungi</taxon>
        <taxon>Dikarya</taxon>
        <taxon>Basidiomycota</taxon>
        <taxon>Agaricomycotina</taxon>
        <taxon>Agaricomycetes</taxon>
        <taxon>Agaricomycetidae</taxon>
        <taxon>Boletales</taxon>
        <taxon>Sclerodermatineae</taxon>
        <taxon>Pisolithaceae</taxon>
        <taxon>Pisolithus</taxon>
    </lineage>
</organism>
<dbReference type="AlphaFoldDB" id="A0A0C9ZM28"/>
<keyword evidence="1" id="KW-1133">Transmembrane helix</keyword>
<evidence type="ECO:0000313" key="2">
    <source>
        <dbReference type="EMBL" id="KIK26934.1"/>
    </source>
</evidence>
<feature type="transmembrane region" description="Helical" evidence="1">
    <location>
        <begin position="49"/>
        <end position="71"/>
    </location>
</feature>
<dbReference type="OrthoDB" id="2670507at2759"/>
<keyword evidence="1" id="KW-0812">Transmembrane</keyword>
<sequence>MYAVSMITLIILRKIAHYKRVSLLPLLCLAAVLTVCELVFSAIPRSPFILSPFLAAVSRILSFACLSYIILARLPATGGILSENGKSDRYPPRVSSPTLETWPFPASLARHRIKADRQTSSINLVIAPLASTATKDDSWRIPLALALSQVFALLCAALDIVLEIIVSHMATDFNLTKDGSVVPTRLLDFFIARAAVTCAWSVALLIAIHVMPRTAALGPPTREPPPSKEVLKPTIAKRGIDTSKSSFSRFPHSDSASDYLFVPDPFASMPPPLLPPAAAALGLDLDEVGAKAIGVQYRFAAPRSKGRRRVEPKKFRSVSRAEALKHQNSTEPFIPRYAHPLDVRLRAGIACEMDEERDWDSNLGDGVTLAQLFLQSLNHDVSSGQRCRSSMSDDARASTRHLEQYPLRSHWSCSSTLKSTRVHSRCSSSHRSGISFATSERQQSGAEVSI</sequence>
<feature type="transmembrane region" description="Helical" evidence="1">
    <location>
        <begin position="21"/>
        <end position="43"/>
    </location>
</feature>
<evidence type="ECO:0000313" key="3">
    <source>
        <dbReference type="Proteomes" id="UP000054018"/>
    </source>
</evidence>
<dbReference type="EMBL" id="KN833698">
    <property type="protein sequence ID" value="KIK26934.1"/>
    <property type="molecule type" value="Genomic_DNA"/>
</dbReference>
<proteinExistence type="predicted"/>
<feature type="transmembrane region" description="Helical" evidence="1">
    <location>
        <begin position="150"/>
        <end position="170"/>
    </location>
</feature>
<keyword evidence="1" id="KW-0472">Membrane</keyword>